<feature type="compositionally biased region" description="Low complexity" evidence="1">
    <location>
        <begin position="23"/>
        <end position="33"/>
    </location>
</feature>
<reference evidence="2" key="2">
    <citation type="submission" date="2022-10" db="EMBL/GenBank/DDBJ databases">
        <authorList>
            <consortium name="ENA_rothamsted_submissions"/>
            <consortium name="culmorum"/>
            <person name="King R."/>
        </authorList>
    </citation>
    <scope>NUCLEOTIDE SEQUENCE</scope>
</reference>
<dbReference type="EMBL" id="OU895878">
    <property type="protein sequence ID" value="CAG9805460.1"/>
    <property type="molecule type" value="Genomic_DNA"/>
</dbReference>
<name>A0A9N9WVE0_9DIPT</name>
<protein>
    <submittedName>
        <fullName evidence="2">Uncharacterized protein</fullName>
    </submittedName>
</protein>
<evidence type="ECO:0000313" key="3">
    <source>
        <dbReference type="Proteomes" id="UP001153620"/>
    </source>
</evidence>
<feature type="region of interest" description="Disordered" evidence="1">
    <location>
        <begin position="1"/>
        <end position="125"/>
    </location>
</feature>
<keyword evidence="3" id="KW-1185">Reference proteome</keyword>
<evidence type="ECO:0000313" key="2">
    <source>
        <dbReference type="EMBL" id="CAG9805460.1"/>
    </source>
</evidence>
<evidence type="ECO:0000256" key="1">
    <source>
        <dbReference type="SAM" id="MobiDB-lite"/>
    </source>
</evidence>
<dbReference type="Proteomes" id="UP001153620">
    <property type="component" value="Chromosome 2"/>
</dbReference>
<feature type="compositionally biased region" description="Basic and acidic residues" evidence="1">
    <location>
        <begin position="34"/>
        <end position="92"/>
    </location>
</feature>
<reference evidence="2" key="1">
    <citation type="submission" date="2022-01" db="EMBL/GenBank/DDBJ databases">
        <authorList>
            <person name="King R."/>
        </authorList>
    </citation>
    <scope>NUCLEOTIDE SEQUENCE</scope>
</reference>
<dbReference type="AlphaFoldDB" id="A0A9N9WVE0"/>
<sequence length="158" mass="17913">MEEEKKSTSSKLSNRLKYKKPESSSSKVSLESVNSKKESDKSKKDSEKLKKESKVALKESKAALKESKVSIKESKSSLKSSKPKEPNEEKKFLKFKKATSSATSHQKDKLNRSSSETIFDRSKPNIASMNADDSLMYGVDRVICFWNYVKQSMNKKDT</sequence>
<organism evidence="2 3">
    <name type="scientific">Chironomus riparius</name>
    <dbReference type="NCBI Taxonomy" id="315576"/>
    <lineage>
        <taxon>Eukaryota</taxon>
        <taxon>Metazoa</taxon>
        <taxon>Ecdysozoa</taxon>
        <taxon>Arthropoda</taxon>
        <taxon>Hexapoda</taxon>
        <taxon>Insecta</taxon>
        <taxon>Pterygota</taxon>
        <taxon>Neoptera</taxon>
        <taxon>Endopterygota</taxon>
        <taxon>Diptera</taxon>
        <taxon>Nematocera</taxon>
        <taxon>Chironomoidea</taxon>
        <taxon>Chironomidae</taxon>
        <taxon>Chironominae</taxon>
        <taxon>Chironomus</taxon>
    </lineage>
</organism>
<proteinExistence type="predicted"/>
<gene>
    <name evidence="2" type="ORF">CHIRRI_LOCUS8332</name>
</gene>
<accession>A0A9N9WVE0</accession>